<comment type="catalytic activity">
    <reaction evidence="9">
        <text>dihydrourocanate + A = urocanate + AH2</text>
        <dbReference type="Rhea" id="RHEA:36059"/>
        <dbReference type="ChEBI" id="CHEBI:13193"/>
        <dbReference type="ChEBI" id="CHEBI:17499"/>
        <dbReference type="ChEBI" id="CHEBI:27247"/>
        <dbReference type="ChEBI" id="CHEBI:72991"/>
        <dbReference type="EC" id="1.3.99.33"/>
    </reaction>
</comment>
<dbReference type="SMART" id="SM00900">
    <property type="entry name" value="FMN_bind"/>
    <property type="match status" value="1"/>
</dbReference>
<accession>A6NVT6</accession>
<evidence type="ECO:0000256" key="10">
    <source>
        <dbReference type="SAM" id="MobiDB-lite"/>
    </source>
</evidence>
<dbReference type="OrthoDB" id="9806724at2"/>
<evidence type="ECO:0000256" key="3">
    <source>
        <dbReference type="ARBA" id="ARBA00008040"/>
    </source>
</evidence>
<dbReference type="Gene3D" id="3.90.700.10">
    <property type="entry name" value="Succinate dehydrogenase/fumarate reductase flavoprotein, catalytic domain"/>
    <property type="match status" value="1"/>
</dbReference>
<keyword evidence="7" id="KW-0274">FAD</keyword>
<reference evidence="13 14" key="1">
    <citation type="submission" date="2007-04" db="EMBL/GenBank/DDBJ databases">
        <authorList>
            <person name="Fulton L."/>
            <person name="Clifton S."/>
            <person name="Fulton B."/>
            <person name="Xu J."/>
            <person name="Minx P."/>
            <person name="Pepin K.H."/>
            <person name="Johnson M."/>
            <person name="Thiruvilangam P."/>
            <person name="Bhonagiri V."/>
            <person name="Nash W.E."/>
            <person name="Mardis E.R."/>
            <person name="Wilson R.K."/>
        </authorList>
    </citation>
    <scope>NUCLEOTIDE SEQUENCE [LARGE SCALE GENOMIC DNA]</scope>
    <source>
        <strain evidence="13 14">ATCC 29799</strain>
    </source>
</reference>
<name>A6NVT6_9FIRM</name>
<dbReference type="AlphaFoldDB" id="A6NVT6"/>
<dbReference type="Gene3D" id="3.50.50.60">
    <property type="entry name" value="FAD/NAD(P)-binding domain"/>
    <property type="match status" value="2"/>
</dbReference>
<evidence type="ECO:0000313" key="13">
    <source>
        <dbReference type="EMBL" id="EDM99829.1"/>
    </source>
</evidence>
<feature type="compositionally biased region" description="Low complexity" evidence="10">
    <location>
        <begin position="25"/>
        <end position="50"/>
    </location>
</feature>
<dbReference type="PRINTS" id="PR00411">
    <property type="entry name" value="PNDRDTASEI"/>
</dbReference>
<evidence type="ECO:0000256" key="7">
    <source>
        <dbReference type="ARBA" id="ARBA00022827"/>
    </source>
</evidence>
<feature type="domain" description="FMN-binding" evidence="12">
    <location>
        <begin position="59"/>
        <end position="148"/>
    </location>
</feature>
<dbReference type="GO" id="GO:0016020">
    <property type="term" value="C:membrane"/>
    <property type="evidence" value="ECO:0007669"/>
    <property type="project" value="InterPro"/>
</dbReference>
<dbReference type="PANTHER" id="PTHR43400">
    <property type="entry name" value="FUMARATE REDUCTASE"/>
    <property type="match status" value="1"/>
</dbReference>
<evidence type="ECO:0000256" key="6">
    <source>
        <dbReference type="ARBA" id="ARBA00022630"/>
    </source>
</evidence>
<keyword evidence="14" id="KW-1185">Reference proteome</keyword>
<comment type="caution">
    <text evidence="13">The sequence shown here is derived from an EMBL/GenBank/DDBJ whole genome shotgun (WGS) entry which is preliminary data.</text>
</comment>
<feature type="region of interest" description="Disordered" evidence="10">
    <location>
        <begin position="24"/>
        <end position="50"/>
    </location>
</feature>
<comment type="cofactor">
    <cofactor evidence="1">
        <name>FMN</name>
        <dbReference type="ChEBI" id="CHEBI:58210"/>
    </cofactor>
</comment>
<feature type="chain" id="PRO_5038914053" description="Urocanate reductase" evidence="11">
    <location>
        <begin position="22"/>
        <end position="672"/>
    </location>
</feature>
<evidence type="ECO:0000256" key="8">
    <source>
        <dbReference type="ARBA" id="ARBA00023002"/>
    </source>
</evidence>
<reference evidence="13 14" key="2">
    <citation type="submission" date="2007-06" db="EMBL/GenBank/DDBJ databases">
        <title>Draft genome sequence of Pseudoflavonifractor capillosus ATCC 29799.</title>
        <authorList>
            <person name="Sudarsanam P."/>
            <person name="Ley R."/>
            <person name="Guruge J."/>
            <person name="Turnbaugh P.J."/>
            <person name="Mahowald M."/>
            <person name="Liep D."/>
            <person name="Gordon J."/>
        </authorList>
    </citation>
    <scope>NUCLEOTIDE SEQUENCE [LARGE SCALE GENOMIC DNA]</scope>
    <source>
        <strain evidence="13 14">ATCC 29799</strain>
    </source>
</reference>
<dbReference type="SUPFAM" id="SSF56425">
    <property type="entry name" value="Succinate dehydrogenase/fumarate reductase flavoprotein, catalytic domain"/>
    <property type="match status" value="1"/>
</dbReference>
<dbReference type="GO" id="GO:0010181">
    <property type="term" value="F:FMN binding"/>
    <property type="evidence" value="ECO:0007669"/>
    <property type="project" value="InterPro"/>
</dbReference>
<dbReference type="InterPro" id="IPR027477">
    <property type="entry name" value="Succ_DH/fumarate_Rdtase_cat_sf"/>
</dbReference>
<dbReference type="PROSITE" id="PS51257">
    <property type="entry name" value="PROKAR_LIPOPROTEIN"/>
    <property type="match status" value="1"/>
</dbReference>
<dbReference type="Proteomes" id="UP000003639">
    <property type="component" value="Unassembled WGS sequence"/>
</dbReference>
<dbReference type="STRING" id="411467.BACCAP_02329"/>
<protein>
    <recommendedName>
        <fullName evidence="5">Urocanate reductase</fullName>
        <ecNumber evidence="4">1.3.99.33</ecNumber>
    </recommendedName>
</protein>
<feature type="signal peptide" evidence="11">
    <location>
        <begin position="1"/>
        <end position="21"/>
    </location>
</feature>
<dbReference type="eggNOG" id="COG3976">
    <property type="taxonomic scope" value="Bacteria"/>
</dbReference>
<comment type="similarity">
    <text evidence="3">Belongs to the FAD-dependent oxidoreductase 2 family. FRD/SDH subfamily.</text>
</comment>
<dbReference type="eggNOG" id="COG1053">
    <property type="taxonomic scope" value="Bacteria"/>
</dbReference>
<dbReference type="Pfam" id="PF00890">
    <property type="entry name" value="FAD_binding_2"/>
    <property type="match status" value="2"/>
</dbReference>
<dbReference type="RefSeq" id="WP_006572860.1">
    <property type="nucleotide sequence ID" value="NZ_AAXG02000014.1"/>
</dbReference>
<proteinExistence type="inferred from homology"/>
<evidence type="ECO:0000313" key="14">
    <source>
        <dbReference type="Proteomes" id="UP000003639"/>
    </source>
</evidence>
<dbReference type="EC" id="1.3.99.33" evidence="4"/>
<gene>
    <name evidence="13" type="ORF">BACCAP_02329</name>
</gene>
<keyword evidence="11" id="KW-0732">Signal</keyword>
<evidence type="ECO:0000259" key="12">
    <source>
        <dbReference type="SMART" id="SM00900"/>
    </source>
</evidence>
<dbReference type="EMBL" id="AAXG02000014">
    <property type="protein sequence ID" value="EDM99829.1"/>
    <property type="molecule type" value="Genomic_DNA"/>
</dbReference>
<dbReference type="InterPro" id="IPR003953">
    <property type="entry name" value="FAD-dep_OxRdtase_2_FAD-bd"/>
</dbReference>
<evidence type="ECO:0000256" key="2">
    <source>
        <dbReference type="ARBA" id="ARBA00001974"/>
    </source>
</evidence>
<evidence type="ECO:0000256" key="5">
    <source>
        <dbReference type="ARBA" id="ARBA00015872"/>
    </source>
</evidence>
<dbReference type="InterPro" id="IPR050315">
    <property type="entry name" value="FAD-oxidoreductase_2"/>
</dbReference>
<dbReference type="Pfam" id="PF04205">
    <property type="entry name" value="FMN_bind"/>
    <property type="match status" value="1"/>
</dbReference>
<evidence type="ECO:0000256" key="4">
    <source>
        <dbReference type="ARBA" id="ARBA00013137"/>
    </source>
</evidence>
<dbReference type="Gene3D" id="3.90.1010.20">
    <property type="match status" value="1"/>
</dbReference>
<dbReference type="InterPro" id="IPR036188">
    <property type="entry name" value="FAD/NAD-bd_sf"/>
</dbReference>
<evidence type="ECO:0000256" key="9">
    <source>
        <dbReference type="ARBA" id="ARBA00049922"/>
    </source>
</evidence>
<evidence type="ECO:0000256" key="1">
    <source>
        <dbReference type="ARBA" id="ARBA00001917"/>
    </source>
</evidence>
<keyword evidence="8" id="KW-0560">Oxidoreductase</keyword>
<dbReference type="SUPFAM" id="SSF51905">
    <property type="entry name" value="FAD/NAD(P)-binding domain"/>
    <property type="match status" value="1"/>
</dbReference>
<dbReference type="GO" id="GO:0033765">
    <property type="term" value="F:steroid dehydrogenase activity, acting on the CH-CH group of donors"/>
    <property type="evidence" value="ECO:0007669"/>
    <property type="project" value="UniProtKB-ARBA"/>
</dbReference>
<sequence>MKRKLSLLLAGALCISLAACTNTTQPSESPSVQPSESAPVSTEGTGALTAGTYTASAPGMNGQVTVEVTVTDSAIESVEVTEHQETTGIGAPLLDSDGNVLLTAGEAPITKIPAEIVAQQSVKVDTVAGATITSYAVINGVKDCLEQAGANLDDWQSETAPEALAADASADVVVVGGGGAGLAAAISAAQNGSSVIVLEKNGLVGGDTLVCGGIYNNPDPELQSKVEMSDSVKSTIEAALAEEPVSDEHAALQAEVKAQWDEYKASGRTDLFDSAEWFALQTWINGDKVGNLDLVKVLTYNAEAGYDWIRSLGMEYTDVIGQGAGSLWQRTHSSVMNMGTGMISTYIKEIDNLDNVTIMTSVSGKSLIQDESGAIVGVKAEDKYGNECTIDAAKGVVLATGGFSANGEMVQQYNTSGKWDDLSKVMTTNRFSCSQGDGITMAVEVGASLTDMEQVQLLYLGTTKDGTMTKYPPRCLSGTDQVIFINAEGKRFVREDGRRDEICLAVLNQTDSMYYILESGDGDFVELDKAVSGDGFSFDYLEENGYIVVGETLEELATKLGMDPATLQATVDTFNADVDAGVDEEFGRTLFNCKLENGPWVATARTACVHHTMGGVTIDTEGHVLAEDGSIIPGLVAAGEVTGGIHGGNRLGGNAVVDTVVFGKLAGETISK</sequence>
<evidence type="ECO:0000256" key="11">
    <source>
        <dbReference type="SAM" id="SignalP"/>
    </source>
</evidence>
<organism evidence="13 14">
    <name type="scientific">Pseudoflavonifractor capillosus ATCC 29799</name>
    <dbReference type="NCBI Taxonomy" id="411467"/>
    <lineage>
        <taxon>Bacteria</taxon>
        <taxon>Bacillati</taxon>
        <taxon>Bacillota</taxon>
        <taxon>Clostridia</taxon>
        <taxon>Eubacteriales</taxon>
        <taxon>Oscillospiraceae</taxon>
        <taxon>Pseudoflavonifractor</taxon>
    </lineage>
</organism>
<dbReference type="PANTHER" id="PTHR43400:SF7">
    <property type="entry name" value="FAD-DEPENDENT OXIDOREDUCTASE 2 FAD BINDING DOMAIN-CONTAINING PROTEIN"/>
    <property type="match status" value="1"/>
</dbReference>
<keyword evidence="6" id="KW-0285">Flavoprotein</keyword>
<dbReference type="InterPro" id="IPR007329">
    <property type="entry name" value="FMN-bd"/>
</dbReference>
<comment type="cofactor">
    <cofactor evidence="2">
        <name>FAD</name>
        <dbReference type="ChEBI" id="CHEBI:57692"/>
    </cofactor>
</comment>